<proteinExistence type="predicted"/>
<dbReference type="Proteomes" id="UP000709959">
    <property type="component" value="Unassembled WGS sequence"/>
</dbReference>
<dbReference type="EMBL" id="JADKCH010000007">
    <property type="protein sequence ID" value="MBK8572641.1"/>
    <property type="molecule type" value="Genomic_DNA"/>
</dbReference>
<name>A0A936F2M1_9BACT</name>
<feature type="transmembrane region" description="Helical" evidence="1">
    <location>
        <begin position="177"/>
        <end position="197"/>
    </location>
</feature>
<dbReference type="InterPro" id="IPR025495">
    <property type="entry name" value="DUF4386"/>
</dbReference>
<keyword evidence="1" id="KW-1133">Transmembrane helix</keyword>
<reference evidence="2 3" key="1">
    <citation type="submission" date="2020-10" db="EMBL/GenBank/DDBJ databases">
        <title>Connecting structure to function with the recovery of over 1000 high-quality activated sludge metagenome-assembled genomes encoding full-length rRNA genes using long-read sequencing.</title>
        <authorList>
            <person name="Singleton C.M."/>
            <person name="Petriglieri F."/>
            <person name="Kristensen J.M."/>
            <person name="Kirkegaard R.H."/>
            <person name="Michaelsen T.Y."/>
            <person name="Andersen M.H."/>
            <person name="Karst S.M."/>
            <person name="Dueholm M.S."/>
            <person name="Nielsen P.H."/>
            <person name="Albertsen M."/>
        </authorList>
    </citation>
    <scope>NUCLEOTIDE SEQUENCE [LARGE SCALE GENOMIC DNA]</scope>
    <source>
        <strain evidence="2">OdNE_18-Q3-R46-58_MAXAC.008</strain>
    </source>
</reference>
<feature type="transmembrane region" description="Helical" evidence="1">
    <location>
        <begin position="146"/>
        <end position="165"/>
    </location>
</feature>
<feature type="transmembrane region" description="Helical" evidence="1">
    <location>
        <begin position="12"/>
        <end position="36"/>
    </location>
</feature>
<keyword evidence="1" id="KW-0472">Membrane</keyword>
<evidence type="ECO:0000313" key="2">
    <source>
        <dbReference type="EMBL" id="MBK8572641.1"/>
    </source>
</evidence>
<protein>
    <submittedName>
        <fullName evidence="2">DUF4386 domain-containing protein</fullName>
    </submittedName>
</protein>
<feature type="transmembrane region" description="Helical" evidence="1">
    <location>
        <begin position="95"/>
        <end position="118"/>
    </location>
</feature>
<accession>A0A936F2M1</accession>
<evidence type="ECO:0000256" key="1">
    <source>
        <dbReference type="SAM" id="Phobius"/>
    </source>
</evidence>
<sequence>MRASFDRSPQFYIRLAGVFYLAIILLGLFGEAFVRAKLVVSGDPAATAQAISASPLLWRLGIVGDLLMHVFDIPVIVVLYLLLKPVNKALALFTAYINLIQTAVLAANKLSLLVPLYLLDGSPSLSAFSPAQLQALSYVAIKAHGYGFGVGLIFFGVACLVRGYLLFQSGYVPKVFGFLMVLAGFSYLINSFALLLAPALASALFPGILLPAFIGELAFCLWMIVKGVNLAQWQQRVAPAPCN</sequence>
<evidence type="ECO:0000313" key="3">
    <source>
        <dbReference type="Proteomes" id="UP000709959"/>
    </source>
</evidence>
<dbReference type="Pfam" id="PF14329">
    <property type="entry name" value="DUF4386"/>
    <property type="match status" value="1"/>
</dbReference>
<feature type="transmembrane region" description="Helical" evidence="1">
    <location>
        <begin position="203"/>
        <end position="225"/>
    </location>
</feature>
<organism evidence="2 3">
    <name type="scientific">Candidatus Geothrix odensensis</name>
    <dbReference type="NCBI Taxonomy" id="2954440"/>
    <lineage>
        <taxon>Bacteria</taxon>
        <taxon>Pseudomonadati</taxon>
        <taxon>Acidobacteriota</taxon>
        <taxon>Holophagae</taxon>
        <taxon>Holophagales</taxon>
        <taxon>Holophagaceae</taxon>
        <taxon>Geothrix</taxon>
    </lineage>
</organism>
<dbReference type="AlphaFoldDB" id="A0A936F2M1"/>
<comment type="caution">
    <text evidence="2">The sequence shown here is derived from an EMBL/GenBank/DDBJ whole genome shotgun (WGS) entry which is preliminary data.</text>
</comment>
<keyword evidence="1" id="KW-0812">Transmembrane</keyword>
<gene>
    <name evidence="2" type="ORF">IPN91_08340</name>
</gene>
<feature type="transmembrane region" description="Helical" evidence="1">
    <location>
        <begin position="56"/>
        <end position="83"/>
    </location>
</feature>